<evidence type="ECO:0000313" key="1">
    <source>
        <dbReference type="EMBL" id="SEB21690.1"/>
    </source>
</evidence>
<reference evidence="1 2" key="1">
    <citation type="submission" date="2016-10" db="EMBL/GenBank/DDBJ databases">
        <authorList>
            <person name="de Groot N.N."/>
        </authorList>
    </citation>
    <scope>NUCLEOTIDE SEQUENCE [LARGE SCALE GENOMIC DNA]</scope>
    <source>
        <strain evidence="1 2">DSM 19033</strain>
    </source>
</reference>
<dbReference type="AlphaFoldDB" id="A0A1H4HJS5"/>
<dbReference type="EMBL" id="FNRA01000021">
    <property type="protein sequence ID" value="SEB21690.1"/>
    <property type="molecule type" value="Genomic_DNA"/>
</dbReference>
<proteinExistence type="predicted"/>
<name>A0A1H4HJS5_9SPHI</name>
<evidence type="ECO:0000313" key="2">
    <source>
        <dbReference type="Proteomes" id="UP000198850"/>
    </source>
</evidence>
<dbReference type="STRING" id="425514.SAMN05443550_12114"/>
<sequence length="37" mass="4404">MVAIKLYKIYREFMNGTNVSSYMGVKNDIISFWNLEQ</sequence>
<organism evidence="1 2">
    <name type="scientific">Pedobacter hartonius</name>
    <dbReference type="NCBI Taxonomy" id="425514"/>
    <lineage>
        <taxon>Bacteria</taxon>
        <taxon>Pseudomonadati</taxon>
        <taxon>Bacteroidota</taxon>
        <taxon>Sphingobacteriia</taxon>
        <taxon>Sphingobacteriales</taxon>
        <taxon>Sphingobacteriaceae</taxon>
        <taxon>Pedobacter</taxon>
    </lineage>
</organism>
<gene>
    <name evidence="1" type="ORF">SAMN05443550_12114</name>
</gene>
<dbReference type="Proteomes" id="UP000198850">
    <property type="component" value="Unassembled WGS sequence"/>
</dbReference>
<accession>A0A1H4HJS5</accession>
<protein>
    <submittedName>
        <fullName evidence="1">Uncharacterized protein</fullName>
    </submittedName>
</protein>
<keyword evidence="2" id="KW-1185">Reference proteome</keyword>